<dbReference type="Proteomes" id="UP000240608">
    <property type="component" value="Unassembled WGS sequence"/>
</dbReference>
<reference evidence="2 3" key="1">
    <citation type="submission" date="2018-03" db="EMBL/GenBank/DDBJ databases">
        <title>Cross-interface Injection: A General Nanoliter Liquid Handling Method Applied to Single Cells Genome Amplification Automated Nanoliter Liquid Handling Applied to Single Cell Multiple Displacement Amplification.</title>
        <authorList>
            <person name="Yun J."/>
            <person name="Xu P."/>
            <person name="Xu J."/>
            <person name="Dai X."/>
            <person name="Wang Y."/>
            <person name="Zheng X."/>
            <person name="Cao C."/>
            <person name="Yi Q."/>
            <person name="Zhu Y."/>
            <person name="Wang L."/>
            <person name="Dong Z."/>
            <person name="Huang Y."/>
            <person name="Huang L."/>
            <person name="Du W."/>
        </authorList>
    </citation>
    <scope>NUCLEOTIDE SEQUENCE [LARGE SCALE GENOMIC DNA]</scope>
    <source>
        <strain evidence="2 3">Z-D1-2</strain>
    </source>
</reference>
<protein>
    <submittedName>
        <fullName evidence="2">Transposase</fullName>
    </submittedName>
</protein>
<dbReference type="SUPFAM" id="SSF46689">
    <property type="entry name" value="Homeodomain-like"/>
    <property type="match status" value="1"/>
</dbReference>
<dbReference type="InterPro" id="IPR015378">
    <property type="entry name" value="Transposase-like_Mu_C"/>
</dbReference>
<dbReference type="InterPro" id="IPR001584">
    <property type="entry name" value="Integrase_cat-core"/>
</dbReference>
<dbReference type="InterPro" id="IPR009057">
    <property type="entry name" value="Homeodomain-like_sf"/>
</dbReference>
<dbReference type="Gene3D" id="1.10.10.60">
    <property type="entry name" value="Homeodomain-like"/>
    <property type="match status" value="1"/>
</dbReference>
<dbReference type="AlphaFoldDB" id="A0A2T4DR98"/>
<dbReference type="EMBL" id="PYVU01000055">
    <property type="protein sequence ID" value="PTB96333.1"/>
    <property type="molecule type" value="Genomic_DNA"/>
</dbReference>
<dbReference type="InterPro" id="IPR012337">
    <property type="entry name" value="RNaseH-like_sf"/>
</dbReference>
<evidence type="ECO:0000313" key="3">
    <source>
        <dbReference type="Proteomes" id="UP000240608"/>
    </source>
</evidence>
<gene>
    <name evidence="2" type="ORF">C9994_07755</name>
</gene>
<sequence>MEEAIYKGDIILYEETKYEVIELDGDELKLVDTSGNHKTVKLSIASGKIINGIEIIESYSEKKLKEAKSRLAIIKPLIGKKGSRKEVEELSEKSGISTATLYRWLKKYKETELMTSLVPEDRSGGKGKSRLDSDKDEIIDRNIEKHYLKSQRKSIKQVHLEIQLECRERGLGAPHYNTVRRRVLALSELERVKHRLGRAAARKKFSPKVSSFPDSLFPLSSVQIDHTPLDIIVVDEKYREPIGRPWLTLAIDTYSRMVVGFYIGFESPNAMSVGLCISQAILPKEEYLAQNEIYSLWPCHGKIRCIHMDNAMEFRSKMLEHACLEYQIDINWRPVKVPEYGGMIERLLGTFSKELHQLEGTTFNKYLNRREYDSEKRAVFTYSEIEKWILTYIVEVYHQKLHLGINTSPINKWREGIIGTDEIVGVGYQPVLADKRKVLLDFMPFEFRTIQDYGVLVDGIYYYSDILRKWINSLDVKSGKLRAKKKFKFKRDPRDISVLYFLDPELKEYFPVPYRNTSHPPMTKWELKAIKDELAKRGMQVINEDAIFDAYKRLREIEDRSLKQTKKARRLDEVKNKQKGHKKIINPTISKMIEVDDDIFQVHESFEDIDDGSSRKQ</sequence>
<accession>A0A2T4DR98</accession>
<feature type="domain" description="Integrase catalytic" evidence="1">
    <location>
        <begin position="214"/>
        <end position="417"/>
    </location>
</feature>
<dbReference type="SUPFAM" id="SSF53098">
    <property type="entry name" value="Ribonuclease H-like"/>
    <property type="match status" value="1"/>
</dbReference>
<dbReference type="GO" id="GO:0015074">
    <property type="term" value="P:DNA integration"/>
    <property type="evidence" value="ECO:0007669"/>
    <property type="project" value="InterPro"/>
</dbReference>
<comment type="caution">
    <text evidence="2">The sequence shown here is derived from an EMBL/GenBank/DDBJ whole genome shotgun (WGS) entry which is preliminary data.</text>
</comment>
<dbReference type="GO" id="GO:0003676">
    <property type="term" value="F:nucleic acid binding"/>
    <property type="evidence" value="ECO:0007669"/>
    <property type="project" value="InterPro"/>
</dbReference>
<dbReference type="Gene3D" id="3.30.420.10">
    <property type="entry name" value="Ribonuclease H-like superfamily/Ribonuclease H"/>
    <property type="match status" value="1"/>
</dbReference>
<dbReference type="Pfam" id="PF09299">
    <property type="entry name" value="Mu-transpos_C"/>
    <property type="match status" value="1"/>
</dbReference>
<organism evidence="2 3">
    <name type="scientific">Marivirga lumbricoides</name>
    <dbReference type="NCBI Taxonomy" id="1046115"/>
    <lineage>
        <taxon>Bacteria</taxon>
        <taxon>Pseudomonadati</taxon>
        <taxon>Bacteroidota</taxon>
        <taxon>Cytophagia</taxon>
        <taxon>Cytophagales</taxon>
        <taxon>Marivirgaceae</taxon>
        <taxon>Marivirga</taxon>
    </lineage>
</organism>
<dbReference type="PROSITE" id="PS50994">
    <property type="entry name" value="INTEGRASE"/>
    <property type="match status" value="1"/>
</dbReference>
<proteinExistence type="predicted"/>
<dbReference type="InterPro" id="IPR036397">
    <property type="entry name" value="RNaseH_sf"/>
</dbReference>
<name>A0A2T4DR98_9BACT</name>
<evidence type="ECO:0000313" key="2">
    <source>
        <dbReference type="EMBL" id="PTB96333.1"/>
    </source>
</evidence>
<evidence type="ECO:0000259" key="1">
    <source>
        <dbReference type="PROSITE" id="PS50994"/>
    </source>
</evidence>